<organism evidence="9">
    <name type="scientific">hydrothermal vent metagenome</name>
    <dbReference type="NCBI Taxonomy" id="652676"/>
    <lineage>
        <taxon>unclassified sequences</taxon>
        <taxon>metagenomes</taxon>
        <taxon>ecological metagenomes</taxon>
    </lineage>
</organism>
<comment type="catalytic activity">
    <reaction evidence="8">
        <text>tRNA(Gly) + glycine + ATP = glycyl-tRNA(Gly) + AMP + diphosphate</text>
        <dbReference type="Rhea" id="RHEA:16013"/>
        <dbReference type="Rhea" id="RHEA-COMP:9664"/>
        <dbReference type="Rhea" id="RHEA-COMP:9683"/>
        <dbReference type="ChEBI" id="CHEBI:30616"/>
        <dbReference type="ChEBI" id="CHEBI:33019"/>
        <dbReference type="ChEBI" id="CHEBI:57305"/>
        <dbReference type="ChEBI" id="CHEBI:78442"/>
        <dbReference type="ChEBI" id="CHEBI:78522"/>
        <dbReference type="ChEBI" id="CHEBI:456215"/>
        <dbReference type="EC" id="6.1.1.14"/>
    </reaction>
</comment>
<keyword evidence="3 9" id="KW-0436">Ligase</keyword>
<keyword evidence="4" id="KW-0547">Nucleotide-binding</keyword>
<dbReference type="EMBL" id="UOFU01000176">
    <property type="protein sequence ID" value="VAW99568.1"/>
    <property type="molecule type" value="Genomic_DNA"/>
</dbReference>
<dbReference type="GO" id="GO:0006426">
    <property type="term" value="P:glycyl-tRNA aminoacylation"/>
    <property type="evidence" value="ECO:0007669"/>
    <property type="project" value="InterPro"/>
</dbReference>
<evidence type="ECO:0000256" key="3">
    <source>
        <dbReference type="ARBA" id="ARBA00022598"/>
    </source>
</evidence>
<dbReference type="PROSITE" id="PS50861">
    <property type="entry name" value="AA_TRNA_LIGASE_II_GLYAB"/>
    <property type="match status" value="1"/>
</dbReference>
<keyword evidence="6" id="KW-0648">Protein biosynthesis</keyword>
<protein>
    <recommendedName>
        <fullName evidence="2">glycine--tRNA ligase</fullName>
        <ecNumber evidence="2">6.1.1.14</ecNumber>
    </recommendedName>
</protein>
<gene>
    <name evidence="9" type="ORF">MNBD_GAMMA20-402</name>
</gene>
<keyword evidence="7 9" id="KW-0030">Aminoacyl-tRNA synthetase</keyword>
<dbReference type="InterPro" id="IPR006194">
    <property type="entry name" value="Gly-tRNA-synth_heterodimer"/>
</dbReference>
<dbReference type="GO" id="GO:0005829">
    <property type="term" value="C:cytosol"/>
    <property type="evidence" value="ECO:0007669"/>
    <property type="project" value="TreeGrafter"/>
</dbReference>
<evidence type="ECO:0000256" key="2">
    <source>
        <dbReference type="ARBA" id="ARBA00012829"/>
    </source>
</evidence>
<comment type="similarity">
    <text evidence="1">Belongs to the class-II aminoacyl-tRNA synthetase family.</text>
</comment>
<evidence type="ECO:0000256" key="5">
    <source>
        <dbReference type="ARBA" id="ARBA00022840"/>
    </source>
</evidence>
<dbReference type="PANTHER" id="PTHR30075:SF2">
    <property type="entry name" value="GLYCINE--TRNA LIGASE, CHLOROPLASTIC_MITOCHONDRIAL 2"/>
    <property type="match status" value="1"/>
</dbReference>
<sequence>MTTRDLLIEIGTEELPPKALKRLSEAFGAGIKDGLKDADLIHGELNLYASPRRLAVLVKSLAEAQADKTIERRGPALLAAFGEDGCPTKAAEGFARSCGLSSVDDLDRIETDKGAWLMYRAEQPGRPTVDLIPDMVRTTLDKLPIPKRMRWGALEAEFVRPVHWAVLLFGDEVIETEILAVTSGRETRGHRFHHPDRLYIAEPEGYAPLLETEGYVVADFAVRREAVRAQVLEAAEKLGGSAVIDESLLDEVTAMVEWPAAIAGDFEKRFLDVPAEALISTMKANQKYFHVVDANGKLLPHFITVANISSSNSEVVREGNERVIRPRLSDAEFFWTQDRKHRLDSHIERLKTILFQKQLGTLYDKVGRVAGLAGDIADSLDANREWAERAAWLAKCDLMTEMVYEFPELQGIMGRYYALHDGEAEEVALAQDEQYLPRFAGDELPATPTGQALAIADKLDTIVGMFGIGQPPTGSKDPFALRRAALGLLRIIIERQLPLDLPALIGRAVEGLGARLTAKDVVPSIFDFMMDRLRAYYHDSGVSPDVFDAVHAQRPTQPHDFDRRVRAVNHFRSLAEADSLAAANKRISNILRQADEKGIDVPSEVDAASLAEVAEKSLAGHLAELEQEVTPLFDARDYEPALTRLAGLREAV</sequence>
<evidence type="ECO:0000256" key="6">
    <source>
        <dbReference type="ARBA" id="ARBA00022917"/>
    </source>
</evidence>
<dbReference type="PRINTS" id="PR01045">
    <property type="entry name" value="TRNASYNTHGB"/>
</dbReference>
<dbReference type="GO" id="GO:0004820">
    <property type="term" value="F:glycine-tRNA ligase activity"/>
    <property type="evidence" value="ECO:0007669"/>
    <property type="project" value="UniProtKB-EC"/>
</dbReference>
<keyword evidence="5" id="KW-0067">ATP-binding</keyword>
<dbReference type="InterPro" id="IPR015944">
    <property type="entry name" value="Gly-tRNA-synth_bsu"/>
</dbReference>
<accession>A0A3B1A1E9</accession>
<evidence type="ECO:0000256" key="4">
    <source>
        <dbReference type="ARBA" id="ARBA00022741"/>
    </source>
</evidence>
<dbReference type="HAMAP" id="MF_00255">
    <property type="entry name" value="Gly_tRNA_synth_beta"/>
    <property type="match status" value="1"/>
</dbReference>
<name>A0A3B1A1E9_9ZZZZ</name>
<evidence type="ECO:0000256" key="7">
    <source>
        <dbReference type="ARBA" id="ARBA00023146"/>
    </source>
</evidence>
<proteinExistence type="inferred from homology"/>
<reference evidence="9" key="1">
    <citation type="submission" date="2018-06" db="EMBL/GenBank/DDBJ databases">
        <authorList>
            <person name="Zhirakovskaya E."/>
        </authorList>
    </citation>
    <scope>NUCLEOTIDE SEQUENCE</scope>
</reference>
<dbReference type="EC" id="6.1.1.14" evidence="2"/>
<dbReference type="SUPFAM" id="SSF109604">
    <property type="entry name" value="HD-domain/PDEase-like"/>
    <property type="match status" value="1"/>
</dbReference>
<dbReference type="AlphaFoldDB" id="A0A3B1A1E9"/>
<dbReference type="Pfam" id="PF02092">
    <property type="entry name" value="tRNA_synt_2f"/>
    <property type="match status" value="1"/>
</dbReference>
<evidence type="ECO:0000256" key="1">
    <source>
        <dbReference type="ARBA" id="ARBA00008226"/>
    </source>
</evidence>
<evidence type="ECO:0000256" key="8">
    <source>
        <dbReference type="ARBA" id="ARBA00047937"/>
    </source>
</evidence>
<feature type="non-terminal residue" evidence="9">
    <location>
        <position position="652"/>
    </location>
</feature>
<dbReference type="PANTHER" id="PTHR30075">
    <property type="entry name" value="GLYCYL-TRNA SYNTHETASE"/>
    <property type="match status" value="1"/>
</dbReference>
<dbReference type="GO" id="GO:0005524">
    <property type="term" value="F:ATP binding"/>
    <property type="evidence" value="ECO:0007669"/>
    <property type="project" value="UniProtKB-KW"/>
</dbReference>
<evidence type="ECO:0000313" key="9">
    <source>
        <dbReference type="EMBL" id="VAW99568.1"/>
    </source>
</evidence>
<dbReference type="NCBIfam" id="TIGR00211">
    <property type="entry name" value="glyS"/>
    <property type="match status" value="1"/>
</dbReference>